<protein>
    <recommendedName>
        <fullName evidence="6 7">Large ribosomal subunit protein bL31</fullName>
    </recommendedName>
</protein>
<keyword evidence="4 7" id="KW-0689">Ribosomal protein</keyword>
<dbReference type="GO" id="GO:0003735">
    <property type="term" value="F:structural constituent of ribosome"/>
    <property type="evidence" value="ECO:0007669"/>
    <property type="project" value="InterPro"/>
</dbReference>
<dbReference type="NCBIfam" id="NF001809">
    <property type="entry name" value="PRK00528.1"/>
    <property type="match status" value="1"/>
</dbReference>
<dbReference type="PANTHER" id="PTHR33280:SF1">
    <property type="entry name" value="LARGE RIBOSOMAL SUBUNIT PROTEIN BL31C"/>
    <property type="match status" value="1"/>
</dbReference>
<comment type="function">
    <text evidence="7">Binds the 23S rRNA.</text>
</comment>
<comment type="similarity">
    <text evidence="1 7">Belongs to the bacterial ribosomal protein bL31 family. Type A subfamily.</text>
</comment>
<dbReference type="PANTHER" id="PTHR33280">
    <property type="entry name" value="50S RIBOSOMAL PROTEIN L31, CHLOROPLASTIC"/>
    <property type="match status" value="1"/>
</dbReference>
<dbReference type="Proteomes" id="UP000176504">
    <property type="component" value="Unassembled WGS sequence"/>
</dbReference>
<evidence type="ECO:0000256" key="5">
    <source>
        <dbReference type="ARBA" id="ARBA00023274"/>
    </source>
</evidence>
<evidence type="ECO:0000313" key="9">
    <source>
        <dbReference type="EMBL" id="OGC55465.1"/>
    </source>
</evidence>
<comment type="caution">
    <text evidence="9">The sequence shown here is derived from an EMBL/GenBank/DDBJ whole genome shotgun (WGS) entry which is preliminary data.</text>
</comment>
<feature type="binding site" evidence="7">
    <location>
        <position position="19"/>
    </location>
    <ligand>
        <name>Zn(2+)</name>
        <dbReference type="ChEBI" id="CHEBI:29105"/>
    </ligand>
</feature>
<feature type="binding site" evidence="7">
    <location>
        <position position="37"/>
    </location>
    <ligand>
        <name>Zn(2+)</name>
        <dbReference type="ChEBI" id="CHEBI:29105"/>
    </ligand>
</feature>
<evidence type="ECO:0000256" key="7">
    <source>
        <dbReference type="HAMAP-Rule" id="MF_00501"/>
    </source>
</evidence>
<gene>
    <name evidence="7" type="primary">rpmE</name>
    <name evidence="9" type="ORF">A3A78_00715</name>
</gene>
<dbReference type="EMBL" id="MEVI01000002">
    <property type="protein sequence ID" value="OGC55465.1"/>
    <property type="molecule type" value="Genomic_DNA"/>
</dbReference>
<feature type="region of interest" description="Disordered" evidence="8">
    <location>
        <begin position="68"/>
        <end position="105"/>
    </location>
</feature>
<dbReference type="PRINTS" id="PR01249">
    <property type="entry name" value="RIBOSOMALL31"/>
</dbReference>
<dbReference type="InterPro" id="IPR027491">
    <property type="entry name" value="Ribosomal_bL31_A"/>
</dbReference>
<dbReference type="NCBIfam" id="NF000612">
    <property type="entry name" value="PRK00019.1"/>
    <property type="match status" value="1"/>
</dbReference>
<dbReference type="InterPro" id="IPR002150">
    <property type="entry name" value="Ribosomal_bL31"/>
</dbReference>
<dbReference type="Gene3D" id="4.10.830.30">
    <property type="entry name" value="Ribosomal protein L31"/>
    <property type="match status" value="1"/>
</dbReference>
<proteinExistence type="inferred from homology"/>
<feature type="compositionally biased region" description="Basic and acidic residues" evidence="8">
    <location>
        <begin position="73"/>
        <end position="82"/>
    </location>
</feature>
<dbReference type="GO" id="GO:0005840">
    <property type="term" value="C:ribosome"/>
    <property type="evidence" value="ECO:0007669"/>
    <property type="project" value="UniProtKB-KW"/>
</dbReference>
<accession>A0A1F4VE89</accession>
<reference evidence="9 10" key="1">
    <citation type="journal article" date="2016" name="Nat. Commun.">
        <title>Thousands of microbial genomes shed light on interconnected biogeochemical processes in an aquifer system.</title>
        <authorList>
            <person name="Anantharaman K."/>
            <person name="Brown C.T."/>
            <person name="Hug L.A."/>
            <person name="Sharon I."/>
            <person name="Castelle C.J."/>
            <person name="Probst A.J."/>
            <person name="Thomas B.C."/>
            <person name="Singh A."/>
            <person name="Wilkins M.J."/>
            <person name="Karaoz U."/>
            <person name="Brodie E.L."/>
            <person name="Williams K.H."/>
            <person name="Hubbard S.S."/>
            <person name="Banfield J.F."/>
        </authorList>
    </citation>
    <scope>NUCLEOTIDE SEQUENCE [LARGE SCALE GENOMIC DNA]</scope>
</reference>
<dbReference type="AlphaFoldDB" id="A0A1F4VE89"/>
<sequence length="105" mass="11727">MKNDIHPKFYTDTLVTCACGNTFTTGSTVPKITVDICSKCHPFFTGTQKLIDTEGRVEKFAKRQAIGQASAKVKKEKEEQKKKASQTRSPKSLKEMLENVKESSN</sequence>
<organism evidence="9 10">
    <name type="scientific">candidate division WWE3 bacterium RIFCSPLOWO2_01_FULL_41_18</name>
    <dbReference type="NCBI Taxonomy" id="1802625"/>
    <lineage>
        <taxon>Bacteria</taxon>
        <taxon>Katanobacteria</taxon>
    </lineage>
</organism>
<feature type="binding site" evidence="7">
    <location>
        <position position="17"/>
    </location>
    <ligand>
        <name>Zn(2+)</name>
        <dbReference type="ChEBI" id="CHEBI:29105"/>
    </ligand>
</feature>
<dbReference type="SUPFAM" id="SSF143800">
    <property type="entry name" value="L28p-like"/>
    <property type="match status" value="1"/>
</dbReference>
<evidence type="ECO:0000256" key="2">
    <source>
        <dbReference type="ARBA" id="ARBA00022730"/>
    </source>
</evidence>
<keyword evidence="7" id="KW-0862">Zinc</keyword>
<dbReference type="Pfam" id="PF01197">
    <property type="entry name" value="Ribosomal_L31"/>
    <property type="match status" value="1"/>
</dbReference>
<keyword evidence="2 7" id="KW-0699">rRNA-binding</keyword>
<keyword evidence="3 7" id="KW-0694">RNA-binding</keyword>
<feature type="compositionally biased region" description="Basic and acidic residues" evidence="8">
    <location>
        <begin position="92"/>
        <end position="105"/>
    </location>
</feature>
<evidence type="ECO:0000256" key="8">
    <source>
        <dbReference type="SAM" id="MobiDB-lite"/>
    </source>
</evidence>
<evidence type="ECO:0000256" key="4">
    <source>
        <dbReference type="ARBA" id="ARBA00022980"/>
    </source>
</evidence>
<dbReference type="GO" id="GO:1990904">
    <property type="term" value="C:ribonucleoprotein complex"/>
    <property type="evidence" value="ECO:0007669"/>
    <property type="project" value="UniProtKB-KW"/>
</dbReference>
<dbReference type="InterPro" id="IPR042105">
    <property type="entry name" value="Ribosomal_bL31_sf"/>
</dbReference>
<evidence type="ECO:0000313" key="10">
    <source>
        <dbReference type="Proteomes" id="UP000176504"/>
    </source>
</evidence>
<keyword evidence="5 7" id="KW-0687">Ribonucleoprotein</keyword>
<dbReference type="GO" id="GO:0006412">
    <property type="term" value="P:translation"/>
    <property type="evidence" value="ECO:0007669"/>
    <property type="project" value="UniProtKB-UniRule"/>
</dbReference>
<dbReference type="HAMAP" id="MF_00501">
    <property type="entry name" value="Ribosomal_bL31_1"/>
    <property type="match status" value="1"/>
</dbReference>
<dbReference type="NCBIfam" id="TIGR00105">
    <property type="entry name" value="L31"/>
    <property type="match status" value="1"/>
</dbReference>
<comment type="subunit">
    <text evidence="7">Part of the 50S ribosomal subunit.</text>
</comment>
<comment type="cofactor">
    <cofactor evidence="7">
        <name>Zn(2+)</name>
        <dbReference type="ChEBI" id="CHEBI:29105"/>
    </cofactor>
    <text evidence="7">Binds 1 zinc ion per subunit.</text>
</comment>
<dbReference type="GO" id="GO:0019843">
    <property type="term" value="F:rRNA binding"/>
    <property type="evidence" value="ECO:0007669"/>
    <property type="project" value="UniProtKB-KW"/>
</dbReference>
<evidence type="ECO:0000256" key="6">
    <source>
        <dbReference type="ARBA" id="ARBA00035687"/>
    </source>
</evidence>
<dbReference type="PROSITE" id="PS01143">
    <property type="entry name" value="RIBOSOMAL_L31"/>
    <property type="match status" value="1"/>
</dbReference>
<evidence type="ECO:0000256" key="3">
    <source>
        <dbReference type="ARBA" id="ARBA00022884"/>
    </source>
</evidence>
<evidence type="ECO:0000256" key="1">
    <source>
        <dbReference type="ARBA" id="ARBA00009296"/>
    </source>
</evidence>
<keyword evidence="7" id="KW-0479">Metal-binding</keyword>
<name>A0A1F4VE89_UNCKA</name>
<feature type="binding site" evidence="7">
    <location>
        <position position="40"/>
    </location>
    <ligand>
        <name>Zn(2+)</name>
        <dbReference type="ChEBI" id="CHEBI:29105"/>
    </ligand>
</feature>
<dbReference type="InterPro" id="IPR034704">
    <property type="entry name" value="Ribosomal_bL28/bL31-like_sf"/>
</dbReference>
<dbReference type="GO" id="GO:0046872">
    <property type="term" value="F:metal ion binding"/>
    <property type="evidence" value="ECO:0007669"/>
    <property type="project" value="UniProtKB-KW"/>
</dbReference>